<dbReference type="PANTHER" id="PTHR38645:SF1">
    <property type="entry name" value="YALI0F12243P"/>
    <property type="match status" value="1"/>
</dbReference>
<dbReference type="Pfam" id="PF15251">
    <property type="entry name" value="TAPR1-like"/>
    <property type="match status" value="1"/>
</dbReference>
<feature type="compositionally biased region" description="Low complexity" evidence="1">
    <location>
        <begin position="133"/>
        <end position="152"/>
    </location>
</feature>
<evidence type="ECO:0000313" key="3">
    <source>
        <dbReference type="Proteomes" id="UP000799438"/>
    </source>
</evidence>
<protein>
    <submittedName>
        <fullName evidence="2">Uncharacterized protein</fullName>
    </submittedName>
</protein>
<feature type="region of interest" description="Disordered" evidence="1">
    <location>
        <begin position="209"/>
        <end position="232"/>
    </location>
</feature>
<keyword evidence="3" id="KW-1185">Reference proteome</keyword>
<dbReference type="RefSeq" id="XP_033392922.1">
    <property type="nucleotide sequence ID" value="XM_033535045.1"/>
</dbReference>
<evidence type="ECO:0000313" key="2">
    <source>
        <dbReference type="EMBL" id="KAF2137204.1"/>
    </source>
</evidence>
<dbReference type="EMBL" id="ML995505">
    <property type="protein sequence ID" value="KAF2137204.1"/>
    <property type="molecule type" value="Genomic_DNA"/>
</dbReference>
<feature type="region of interest" description="Disordered" evidence="1">
    <location>
        <begin position="92"/>
        <end position="152"/>
    </location>
</feature>
<proteinExistence type="predicted"/>
<gene>
    <name evidence="2" type="ORF">K452DRAFT_112205</name>
</gene>
<evidence type="ECO:0000256" key="1">
    <source>
        <dbReference type="SAM" id="MobiDB-lite"/>
    </source>
</evidence>
<dbReference type="AlphaFoldDB" id="A0A6A6B1V2"/>
<feature type="region of interest" description="Disordered" evidence="1">
    <location>
        <begin position="1"/>
        <end position="24"/>
    </location>
</feature>
<dbReference type="PANTHER" id="PTHR38645">
    <property type="entry name" value="CHROMOSOME 9, WHOLE GENOME SHOTGUN SEQUENCE"/>
    <property type="match status" value="1"/>
</dbReference>
<organism evidence="2 3">
    <name type="scientific">Aplosporella prunicola CBS 121167</name>
    <dbReference type="NCBI Taxonomy" id="1176127"/>
    <lineage>
        <taxon>Eukaryota</taxon>
        <taxon>Fungi</taxon>
        <taxon>Dikarya</taxon>
        <taxon>Ascomycota</taxon>
        <taxon>Pezizomycotina</taxon>
        <taxon>Dothideomycetes</taxon>
        <taxon>Dothideomycetes incertae sedis</taxon>
        <taxon>Botryosphaeriales</taxon>
        <taxon>Aplosporellaceae</taxon>
        <taxon>Aplosporella</taxon>
    </lineage>
</organism>
<sequence length="281" mass="29840">MDSMRSLNTSLPSATSRRRPGQTNAALLQAFKTAALQVTNLYKAAASDREATHDEGYQACLEDMLSFLDAENLGVGDGEGWRIRQWVTEKLQEGTTATDSDEEGDDDKRGRSSSPAAQRRPSPEAVASPAVQALRSASPARADSAPPAPVATVPAAAPSLEALDALPKGDFTFRAPQTLDLDMDETEQADSNAATNAGSPPMQINVFPRHRTNRNSSNNTHARTTHNRDRQAAAAVASLGSLGSGAGVKRRVPFGDYFDINGFGNGKDVFGGHGSKRGRFT</sequence>
<feature type="compositionally biased region" description="Low complexity" evidence="1">
    <location>
        <begin position="112"/>
        <end position="125"/>
    </location>
</feature>
<name>A0A6A6B1V2_9PEZI</name>
<reference evidence="2" key="1">
    <citation type="journal article" date="2020" name="Stud. Mycol.">
        <title>101 Dothideomycetes genomes: a test case for predicting lifestyles and emergence of pathogens.</title>
        <authorList>
            <person name="Haridas S."/>
            <person name="Albert R."/>
            <person name="Binder M."/>
            <person name="Bloem J."/>
            <person name="Labutti K."/>
            <person name="Salamov A."/>
            <person name="Andreopoulos B."/>
            <person name="Baker S."/>
            <person name="Barry K."/>
            <person name="Bills G."/>
            <person name="Bluhm B."/>
            <person name="Cannon C."/>
            <person name="Castanera R."/>
            <person name="Culley D."/>
            <person name="Daum C."/>
            <person name="Ezra D."/>
            <person name="Gonzalez J."/>
            <person name="Henrissat B."/>
            <person name="Kuo A."/>
            <person name="Liang C."/>
            <person name="Lipzen A."/>
            <person name="Lutzoni F."/>
            <person name="Magnuson J."/>
            <person name="Mondo S."/>
            <person name="Nolan M."/>
            <person name="Ohm R."/>
            <person name="Pangilinan J."/>
            <person name="Park H.-J."/>
            <person name="Ramirez L."/>
            <person name="Alfaro M."/>
            <person name="Sun H."/>
            <person name="Tritt A."/>
            <person name="Yoshinaga Y."/>
            <person name="Zwiers L.-H."/>
            <person name="Turgeon B."/>
            <person name="Goodwin S."/>
            <person name="Spatafora J."/>
            <person name="Crous P."/>
            <person name="Grigoriev I."/>
        </authorList>
    </citation>
    <scope>NUCLEOTIDE SEQUENCE</scope>
    <source>
        <strain evidence="2">CBS 121167</strain>
    </source>
</reference>
<dbReference type="InterPro" id="IPR029196">
    <property type="entry name" value="HAPSTR1-like"/>
</dbReference>
<accession>A0A6A6B1V2</accession>
<dbReference type="GeneID" id="54292539"/>
<dbReference type="Proteomes" id="UP000799438">
    <property type="component" value="Unassembled WGS sequence"/>
</dbReference>
<dbReference type="OrthoDB" id="21418at2759"/>